<dbReference type="Proteomes" id="UP000241808">
    <property type="component" value="Unassembled WGS sequence"/>
</dbReference>
<evidence type="ECO:0000313" key="5">
    <source>
        <dbReference type="Proteomes" id="UP000241808"/>
    </source>
</evidence>
<dbReference type="InterPro" id="IPR050425">
    <property type="entry name" value="NAD(P)_dehydrat-like"/>
</dbReference>
<evidence type="ECO:0000256" key="1">
    <source>
        <dbReference type="ARBA" id="ARBA00023002"/>
    </source>
</evidence>
<feature type="domain" description="NAD-dependent epimerase/dehydratase" evidence="3">
    <location>
        <begin position="4"/>
        <end position="240"/>
    </location>
</feature>
<dbReference type="AlphaFoldDB" id="A0A2T4YWI2"/>
<dbReference type="RefSeq" id="WP_108179626.1">
    <property type="nucleotide sequence ID" value="NZ_PZZL01000024.1"/>
</dbReference>
<dbReference type="PANTHER" id="PTHR10366">
    <property type="entry name" value="NAD DEPENDENT EPIMERASE/DEHYDRATASE"/>
    <property type="match status" value="1"/>
</dbReference>
<organism evidence="4 5">
    <name type="scientific">Phreatobacter oligotrophus</name>
    <dbReference type="NCBI Taxonomy" id="1122261"/>
    <lineage>
        <taxon>Bacteria</taxon>
        <taxon>Pseudomonadati</taxon>
        <taxon>Pseudomonadota</taxon>
        <taxon>Alphaproteobacteria</taxon>
        <taxon>Hyphomicrobiales</taxon>
        <taxon>Phreatobacteraceae</taxon>
        <taxon>Phreatobacter</taxon>
    </lineage>
</organism>
<evidence type="ECO:0000256" key="2">
    <source>
        <dbReference type="ARBA" id="ARBA00023445"/>
    </source>
</evidence>
<sequence length="343" mass="36574">MRTVAVTGATGFIASHTIALLLEAGYAVRGTVRSLARPEAHAFLTGLPGAAERLRLVEADLLKPQSFDAAVAGCDTVLHMASPYVMTVADPQRDLVDPAVQGTLSVLGACARTPSVSRVVLTSSMAAVTDEPESAVLLTEANWNTRSSLTRNPYYFSKAEAERAAWAFVETEKPGFDLVAINPFIVIGPSLTPQLNTSNAILADLLKGTYPGIIDLTWGMVDVRDVALAHLRAAETPAAAGRYLCAGDTITMREVVGLLRGLNVPGGRLPSLGLDNPVGSLLVRLLSYTQPQGVGSYLRSHIGRAPRYDTAKIQRDLGLSFRDIRGSIVDTVADMTRWGHVGR</sequence>
<keyword evidence="1" id="KW-0560">Oxidoreductase</keyword>
<proteinExistence type="inferred from homology"/>
<comment type="caution">
    <text evidence="4">The sequence shown here is derived from an EMBL/GenBank/DDBJ whole genome shotgun (WGS) entry which is preliminary data.</text>
</comment>
<dbReference type="OrthoDB" id="9778052at2"/>
<dbReference type="InterPro" id="IPR001509">
    <property type="entry name" value="Epimerase_deHydtase"/>
</dbReference>
<evidence type="ECO:0000259" key="3">
    <source>
        <dbReference type="Pfam" id="PF01370"/>
    </source>
</evidence>
<dbReference type="EMBL" id="PZZL01000024">
    <property type="protein sequence ID" value="PTM48468.1"/>
    <property type="molecule type" value="Genomic_DNA"/>
</dbReference>
<evidence type="ECO:0000313" key="4">
    <source>
        <dbReference type="EMBL" id="PTM48468.1"/>
    </source>
</evidence>
<dbReference type="InterPro" id="IPR036291">
    <property type="entry name" value="NAD(P)-bd_dom_sf"/>
</dbReference>
<comment type="similarity">
    <text evidence="2">Belongs to the NAD(P)-dependent epimerase/dehydratase family. Dihydroflavonol-4-reductase subfamily.</text>
</comment>
<reference evidence="4 5" key="1">
    <citation type="submission" date="2018-04" db="EMBL/GenBank/DDBJ databases">
        <title>Genomic Encyclopedia of Archaeal and Bacterial Type Strains, Phase II (KMG-II): from individual species to whole genera.</title>
        <authorList>
            <person name="Goeker M."/>
        </authorList>
    </citation>
    <scope>NUCLEOTIDE SEQUENCE [LARGE SCALE GENOMIC DNA]</scope>
    <source>
        <strain evidence="4 5">DSM 25521</strain>
    </source>
</reference>
<protein>
    <submittedName>
        <fullName evidence="4">Dihydroflavonol-4-reductase</fullName>
    </submittedName>
</protein>
<dbReference type="FunFam" id="3.40.50.720:FF:000085">
    <property type="entry name" value="Dihydroflavonol reductase"/>
    <property type="match status" value="1"/>
</dbReference>
<name>A0A2T4YWI2_9HYPH</name>
<dbReference type="SUPFAM" id="SSF51735">
    <property type="entry name" value="NAD(P)-binding Rossmann-fold domains"/>
    <property type="match status" value="1"/>
</dbReference>
<dbReference type="GO" id="GO:0016616">
    <property type="term" value="F:oxidoreductase activity, acting on the CH-OH group of donors, NAD or NADP as acceptor"/>
    <property type="evidence" value="ECO:0007669"/>
    <property type="project" value="TreeGrafter"/>
</dbReference>
<gene>
    <name evidence="4" type="ORF">C8P69_12414</name>
</gene>
<dbReference type="Pfam" id="PF01370">
    <property type="entry name" value="Epimerase"/>
    <property type="match status" value="1"/>
</dbReference>
<accession>A0A2T4YWI2</accession>
<keyword evidence="5" id="KW-1185">Reference proteome</keyword>
<dbReference type="PANTHER" id="PTHR10366:SF564">
    <property type="entry name" value="STEROL-4-ALPHA-CARBOXYLATE 3-DEHYDROGENASE, DECARBOXYLATING"/>
    <property type="match status" value="1"/>
</dbReference>
<dbReference type="Gene3D" id="3.40.50.720">
    <property type="entry name" value="NAD(P)-binding Rossmann-like Domain"/>
    <property type="match status" value="1"/>
</dbReference>